<name>A0A9D1W036_9FIRM</name>
<evidence type="ECO:0000313" key="10">
    <source>
        <dbReference type="Proteomes" id="UP000886847"/>
    </source>
</evidence>
<comment type="similarity">
    <text evidence="2">Belongs to the UPF0702 family.</text>
</comment>
<evidence type="ECO:0000256" key="3">
    <source>
        <dbReference type="ARBA" id="ARBA00022475"/>
    </source>
</evidence>
<dbReference type="AlphaFoldDB" id="A0A9D1W036"/>
<dbReference type="InterPro" id="IPR007353">
    <property type="entry name" value="DUF421"/>
</dbReference>
<accession>A0A9D1W036</accession>
<feature type="domain" description="YetF C-terminal" evidence="8">
    <location>
        <begin position="87"/>
        <end position="208"/>
    </location>
</feature>
<keyword evidence="4 7" id="KW-0812">Transmembrane</keyword>
<evidence type="ECO:0000256" key="1">
    <source>
        <dbReference type="ARBA" id="ARBA00004651"/>
    </source>
</evidence>
<feature type="transmembrane region" description="Helical" evidence="7">
    <location>
        <begin position="6"/>
        <end position="27"/>
    </location>
</feature>
<dbReference type="PANTHER" id="PTHR34582:SF6">
    <property type="entry name" value="UPF0702 TRANSMEMBRANE PROTEIN YCAP"/>
    <property type="match status" value="1"/>
</dbReference>
<dbReference type="Proteomes" id="UP000886847">
    <property type="component" value="Unassembled WGS sequence"/>
</dbReference>
<dbReference type="PANTHER" id="PTHR34582">
    <property type="entry name" value="UPF0702 TRANSMEMBRANE PROTEIN YCAP"/>
    <property type="match status" value="1"/>
</dbReference>
<feature type="transmembrane region" description="Helical" evidence="7">
    <location>
        <begin position="62"/>
        <end position="82"/>
    </location>
</feature>
<keyword evidence="5 7" id="KW-1133">Transmembrane helix</keyword>
<evidence type="ECO:0000256" key="7">
    <source>
        <dbReference type="SAM" id="Phobius"/>
    </source>
</evidence>
<sequence>MPHTDGMGLIFLRTTIIFIALLAVMRLMGKRQIGEMQPFEFVITLLIAELACIPMADISIPLLYGVASVVTIFFLHQLLLLFDLQCKPFKAVVGGKPSVVINKNGIDISQLKRNHLDLSDLIESMRSAGYFSLDEVAYALYESSGQFTAMPREDAPREEKVSLPVVIIDDGKYDQKNLALTKTGRAYFERILREQHIRSARSVFVLTLDGTGKIYLQCRGERYRAFRVCLPEGSEW</sequence>
<dbReference type="EMBL" id="DXEW01000008">
    <property type="protein sequence ID" value="HIX50073.1"/>
    <property type="molecule type" value="Genomic_DNA"/>
</dbReference>
<evidence type="ECO:0000256" key="5">
    <source>
        <dbReference type="ARBA" id="ARBA00022989"/>
    </source>
</evidence>
<evidence type="ECO:0000256" key="4">
    <source>
        <dbReference type="ARBA" id="ARBA00022692"/>
    </source>
</evidence>
<evidence type="ECO:0000256" key="6">
    <source>
        <dbReference type="ARBA" id="ARBA00023136"/>
    </source>
</evidence>
<evidence type="ECO:0000256" key="2">
    <source>
        <dbReference type="ARBA" id="ARBA00006448"/>
    </source>
</evidence>
<evidence type="ECO:0000313" key="9">
    <source>
        <dbReference type="EMBL" id="HIX50073.1"/>
    </source>
</evidence>
<gene>
    <name evidence="9" type="ORF">H9851_02205</name>
</gene>
<dbReference type="InterPro" id="IPR023090">
    <property type="entry name" value="UPF0702_alpha/beta_dom_sf"/>
</dbReference>
<organism evidence="9 10">
    <name type="scientific">Candidatus Borkfalkia faecavium</name>
    <dbReference type="NCBI Taxonomy" id="2838508"/>
    <lineage>
        <taxon>Bacteria</taxon>
        <taxon>Bacillati</taxon>
        <taxon>Bacillota</taxon>
        <taxon>Clostridia</taxon>
        <taxon>Christensenellales</taxon>
        <taxon>Christensenellaceae</taxon>
        <taxon>Candidatus Borkfalkia</taxon>
    </lineage>
</organism>
<keyword evidence="3" id="KW-1003">Cell membrane</keyword>
<keyword evidence="6 7" id="KW-0472">Membrane</keyword>
<reference evidence="9" key="1">
    <citation type="journal article" date="2021" name="PeerJ">
        <title>Extensive microbial diversity within the chicken gut microbiome revealed by metagenomics and culture.</title>
        <authorList>
            <person name="Gilroy R."/>
            <person name="Ravi A."/>
            <person name="Getino M."/>
            <person name="Pursley I."/>
            <person name="Horton D.L."/>
            <person name="Alikhan N.F."/>
            <person name="Baker D."/>
            <person name="Gharbi K."/>
            <person name="Hall N."/>
            <person name="Watson M."/>
            <person name="Adriaenssens E.M."/>
            <person name="Foster-Nyarko E."/>
            <person name="Jarju S."/>
            <person name="Secka A."/>
            <person name="Antonio M."/>
            <person name="Oren A."/>
            <person name="Chaudhuri R.R."/>
            <person name="La Ragione R."/>
            <person name="Hildebrand F."/>
            <person name="Pallen M.J."/>
        </authorList>
    </citation>
    <scope>NUCLEOTIDE SEQUENCE</scope>
    <source>
        <strain evidence="9">2189</strain>
    </source>
</reference>
<dbReference type="GO" id="GO:0005886">
    <property type="term" value="C:plasma membrane"/>
    <property type="evidence" value="ECO:0007669"/>
    <property type="project" value="UniProtKB-SubCell"/>
</dbReference>
<protein>
    <submittedName>
        <fullName evidence="9">DUF421 domain-containing protein</fullName>
    </submittedName>
</protein>
<reference evidence="9" key="2">
    <citation type="submission" date="2021-04" db="EMBL/GenBank/DDBJ databases">
        <authorList>
            <person name="Gilroy R."/>
        </authorList>
    </citation>
    <scope>NUCLEOTIDE SEQUENCE</scope>
    <source>
        <strain evidence="9">2189</strain>
    </source>
</reference>
<dbReference type="Gene3D" id="3.30.240.20">
    <property type="entry name" value="bsu07140 like domains"/>
    <property type="match status" value="2"/>
</dbReference>
<evidence type="ECO:0000259" key="8">
    <source>
        <dbReference type="Pfam" id="PF04239"/>
    </source>
</evidence>
<comment type="caution">
    <text evidence="9">The sequence shown here is derived from an EMBL/GenBank/DDBJ whole genome shotgun (WGS) entry which is preliminary data.</text>
</comment>
<proteinExistence type="inferred from homology"/>
<comment type="subcellular location">
    <subcellularLocation>
        <location evidence="1">Cell membrane</location>
        <topology evidence="1">Multi-pass membrane protein</topology>
    </subcellularLocation>
</comment>
<dbReference type="Pfam" id="PF04239">
    <property type="entry name" value="DUF421"/>
    <property type="match status" value="1"/>
</dbReference>